<evidence type="ECO:0000313" key="1">
    <source>
        <dbReference type="EMBL" id="MFC0076798.1"/>
    </source>
</evidence>
<dbReference type="Proteomes" id="UP001589734">
    <property type="component" value="Unassembled WGS sequence"/>
</dbReference>
<reference evidence="1 2" key="1">
    <citation type="submission" date="2024-09" db="EMBL/GenBank/DDBJ databases">
        <authorList>
            <person name="Sun Q."/>
            <person name="Mori K."/>
        </authorList>
    </citation>
    <scope>NUCLEOTIDE SEQUENCE [LARGE SCALE GENOMIC DNA]</scope>
    <source>
        <strain evidence="1 2">CGMCC 1.12926</strain>
    </source>
</reference>
<protein>
    <submittedName>
        <fullName evidence="1">Uncharacterized protein</fullName>
    </submittedName>
</protein>
<accession>A0ABV6BPB5</accession>
<keyword evidence="2" id="KW-1185">Reference proteome</keyword>
<sequence length="233" mass="27525">MNTPNRIYFLGNPYPNGHALEEFEWSGRIEEDESIWFDFHLKTENYYAEDDTKLNDEEDEEDEEAASDWDSKVVWENFHRCTLSSTFWGDNGIKINTTAEKVTFNDIIKEALLADTFPLGDDYDYDDVAFGIYLLGHDSCANHRIQITPTASNQFDIDWSGKIALTYVGDDEFRYDFKLQLQNVQFDGFHYPKTWSLEKASDFFKTRFADFEEYEFVNLNPKSNKREYKFKKK</sequence>
<comment type="caution">
    <text evidence="1">The sequence shown here is derived from an EMBL/GenBank/DDBJ whole genome shotgun (WGS) entry which is preliminary data.</text>
</comment>
<dbReference type="RefSeq" id="WP_379685836.1">
    <property type="nucleotide sequence ID" value="NZ_JBHLYW010000007.1"/>
</dbReference>
<dbReference type="EMBL" id="JBHLYW010000007">
    <property type="protein sequence ID" value="MFC0076798.1"/>
    <property type="molecule type" value="Genomic_DNA"/>
</dbReference>
<name>A0ABV6BPB5_9FLAO</name>
<organism evidence="1 2">
    <name type="scientific">Flavobacterium procerum</name>
    <dbReference type="NCBI Taxonomy" id="1455569"/>
    <lineage>
        <taxon>Bacteria</taxon>
        <taxon>Pseudomonadati</taxon>
        <taxon>Bacteroidota</taxon>
        <taxon>Flavobacteriia</taxon>
        <taxon>Flavobacteriales</taxon>
        <taxon>Flavobacteriaceae</taxon>
        <taxon>Flavobacterium</taxon>
    </lineage>
</organism>
<proteinExistence type="predicted"/>
<gene>
    <name evidence="1" type="ORF">ACFFLS_07090</name>
</gene>
<evidence type="ECO:0000313" key="2">
    <source>
        <dbReference type="Proteomes" id="UP001589734"/>
    </source>
</evidence>